<evidence type="ECO:0000256" key="3">
    <source>
        <dbReference type="ARBA" id="ARBA00012153"/>
    </source>
</evidence>
<dbReference type="STRING" id="150033.RV14_GL001424"/>
<reference evidence="4 5" key="1">
    <citation type="submission" date="2014-12" db="EMBL/GenBank/DDBJ databases">
        <title>Draft genome sequences of 29 type strains of Enterococci.</title>
        <authorList>
            <person name="Zhong Z."/>
            <person name="Sun Z."/>
            <person name="Liu W."/>
            <person name="Zhang W."/>
            <person name="Zhang H."/>
        </authorList>
    </citation>
    <scope>NUCLEOTIDE SEQUENCE [LARGE SCALE GENOMIC DNA]</scope>
    <source>
        <strain evidence="4 5">DSM 15687</strain>
    </source>
</reference>
<comment type="caution">
    <text evidence="4">The sequence shown here is derived from an EMBL/GenBank/DDBJ whole genome shotgun (WGS) entry which is preliminary data.</text>
</comment>
<sequence length="93" mass="10695">MIFYKLKTLLSLEEMTTHNTEAVIDLAKLVNSVEAAYICKILYKDGTMARMPDLTKLSKQWQLLLITIDELVEFLKENSHPTVNLPTSYGEFK</sequence>
<keyword evidence="5" id="KW-1185">Reference proteome</keyword>
<name>A0A1L8WRA8_9ENTE</name>
<dbReference type="InterPro" id="IPR017945">
    <property type="entry name" value="DHBP_synth_RibB-like_a/b_dom"/>
</dbReference>
<proteinExistence type="predicted"/>
<evidence type="ECO:0000313" key="5">
    <source>
        <dbReference type="Proteomes" id="UP000182152"/>
    </source>
</evidence>
<dbReference type="AlphaFoldDB" id="A0A1L8WRA8"/>
<accession>A0A1L8WRA8</accession>
<dbReference type="UniPathway" id="UPA00275">
    <property type="reaction ID" value="UER00399"/>
</dbReference>
<organism evidence="4 5">
    <name type="scientific">Enterococcus ratti</name>
    <dbReference type="NCBI Taxonomy" id="150033"/>
    <lineage>
        <taxon>Bacteria</taxon>
        <taxon>Bacillati</taxon>
        <taxon>Bacillota</taxon>
        <taxon>Bacilli</taxon>
        <taxon>Lactobacillales</taxon>
        <taxon>Enterococcaceae</taxon>
        <taxon>Enterococcus</taxon>
    </lineage>
</organism>
<dbReference type="SUPFAM" id="SSF55821">
    <property type="entry name" value="YrdC/RibB"/>
    <property type="match status" value="1"/>
</dbReference>
<evidence type="ECO:0000313" key="4">
    <source>
        <dbReference type="EMBL" id="OJG83546.1"/>
    </source>
</evidence>
<dbReference type="EC" id="4.1.99.12" evidence="3"/>
<evidence type="ECO:0000256" key="2">
    <source>
        <dbReference type="ARBA" id="ARBA00004904"/>
    </source>
</evidence>
<dbReference type="Pfam" id="PF00926">
    <property type="entry name" value="DHBP_synthase"/>
    <property type="match status" value="1"/>
</dbReference>
<gene>
    <name evidence="4" type="ORF">RV14_GL001424</name>
</gene>
<comment type="function">
    <text evidence="1">Catalyzes the conversion of D-ribulose 5-phosphate to formate and 3,4-dihydroxy-2-butanone 4-phosphate.</text>
</comment>
<dbReference type="GO" id="GO:0009231">
    <property type="term" value="P:riboflavin biosynthetic process"/>
    <property type="evidence" value="ECO:0007669"/>
    <property type="project" value="UniProtKB-UniPathway"/>
</dbReference>
<dbReference type="Gene3D" id="3.90.870.10">
    <property type="entry name" value="DHBP synthase"/>
    <property type="match status" value="1"/>
</dbReference>
<protein>
    <recommendedName>
        <fullName evidence="3">3,4-dihydroxy-2-butanone-4-phosphate synthase</fullName>
        <ecNumber evidence="3">4.1.99.12</ecNumber>
    </recommendedName>
</protein>
<dbReference type="GO" id="GO:0008686">
    <property type="term" value="F:3,4-dihydroxy-2-butanone-4-phosphate synthase activity"/>
    <property type="evidence" value="ECO:0007669"/>
    <property type="project" value="UniProtKB-EC"/>
</dbReference>
<dbReference type="Proteomes" id="UP000182152">
    <property type="component" value="Unassembled WGS sequence"/>
</dbReference>
<dbReference type="InterPro" id="IPR000422">
    <property type="entry name" value="DHBP_synthase_RibB"/>
</dbReference>
<evidence type="ECO:0000256" key="1">
    <source>
        <dbReference type="ARBA" id="ARBA00002284"/>
    </source>
</evidence>
<dbReference type="EMBL" id="JXLB01000003">
    <property type="protein sequence ID" value="OJG83546.1"/>
    <property type="molecule type" value="Genomic_DNA"/>
</dbReference>
<dbReference type="RefSeq" id="WP_071854703.1">
    <property type="nucleotide sequence ID" value="NZ_JBCLRY010000009.1"/>
</dbReference>
<comment type="pathway">
    <text evidence="2">Cofactor biosynthesis; riboflavin biosynthesis; 2-hydroxy-3-oxobutyl phosphate from D-ribulose 5-phosphate: step 1/1.</text>
</comment>